<name>F0XE84_GROCL</name>
<protein>
    <submittedName>
        <fullName evidence="2">Uncharacterized protein</fullName>
    </submittedName>
</protein>
<feature type="compositionally biased region" description="Basic residues" evidence="1">
    <location>
        <begin position="77"/>
        <end position="86"/>
    </location>
</feature>
<feature type="region of interest" description="Disordered" evidence="1">
    <location>
        <begin position="904"/>
        <end position="961"/>
    </location>
</feature>
<feature type="compositionally biased region" description="Acidic residues" evidence="1">
    <location>
        <begin position="973"/>
        <end position="987"/>
    </location>
</feature>
<dbReference type="STRING" id="655863.F0XE84"/>
<proteinExistence type="predicted"/>
<feature type="compositionally biased region" description="Basic residues" evidence="1">
    <location>
        <begin position="926"/>
        <end position="945"/>
    </location>
</feature>
<feature type="region of interest" description="Disordered" evidence="1">
    <location>
        <begin position="973"/>
        <end position="1006"/>
    </location>
</feature>
<dbReference type="Proteomes" id="UP000007796">
    <property type="component" value="Unassembled WGS sequence"/>
</dbReference>
<feature type="region of interest" description="Disordered" evidence="1">
    <location>
        <begin position="359"/>
        <end position="408"/>
    </location>
</feature>
<dbReference type="eggNOG" id="ENOG502SN25">
    <property type="taxonomic scope" value="Eukaryota"/>
</dbReference>
<gene>
    <name evidence="2" type="ORF">CMQ_1114</name>
</gene>
<dbReference type="EMBL" id="GL629765">
    <property type="protein sequence ID" value="EFX04186.1"/>
    <property type="molecule type" value="Genomic_DNA"/>
</dbReference>
<evidence type="ECO:0000313" key="2">
    <source>
        <dbReference type="EMBL" id="EFX04186.1"/>
    </source>
</evidence>
<feature type="region of interest" description="Disordered" evidence="1">
    <location>
        <begin position="761"/>
        <end position="847"/>
    </location>
</feature>
<feature type="region of interest" description="Disordered" evidence="1">
    <location>
        <begin position="74"/>
        <end position="222"/>
    </location>
</feature>
<feature type="compositionally biased region" description="Polar residues" evidence="1">
    <location>
        <begin position="387"/>
        <end position="408"/>
    </location>
</feature>
<dbReference type="AlphaFoldDB" id="F0XE84"/>
<accession>F0XE84</accession>
<reference evidence="2 3" key="1">
    <citation type="journal article" date="2011" name="Proc. Natl. Acad. Sci. U.S.A.">
        <title>Genome and transcriptome analyses of the mountain pine beetle-fungal symbiont Grosmannia clavigera, a lodgepole pine pathogen.</title>
        <authorList>
            <person name="DiGuistini S."/>
            <person name="Wang Y."/>
            <person name="Liao N.Y."/>
            <person name="Taylor G."/>
            <person name="Tanguay P."/>
            <person name="Feau N."/>
            <person name="Henrissat B."/>
            <person name="Chan S.K."/>
            <person name="Hesse-Orce U."/>
            <person name="Alamouti S.M."/>
            <person name="Tsui C.K.M."/>
            <person name="Docking R.T."/>
            <person name="Levasseur A."/>
            <person name="Haridas S."/>
            <person name="Robertson G."/>
            <person name="Birol I."/>
            <person name="Holt R.A."/>
            <person name="Marra M.A."/>
            <person name="Hamelin R.C."/>
            <person name="Hirst M."/>
            <person name="Jones S.J.M."/>
            <person name="Bohlmann J."/>
            <person name="Breuil C."/>
        </authorList>
    </citation>
    <scope>NUCLEOTIDE SEQUENCE [LARGE SCALE GENOMIC DNA]</scope>
    <source>
        <strain evidence="3">kw1407 / UAMH 11150</strain>
    </source>
</reference>
<feature type="compositionally biased region" description="Low complexity" evidence="1">
    <location>
        <begin position="790"/>
        <end position="808"/>
    </location>
</feature>
<sequence>MPSPTPRRGPTVDLEPPPALQAAAGNHQLLFKKHKVLPHPRKDASYAGLRGPRPMASSAATMSAVNGALSDVDAHHLGSHAAKRHKELGNGPDLPPTPPAHSRNSSSSYSILPSNATCVQSLERSSENVQIKPPPPITPTKQMSPPTPDVTPPSIVGPESRPKGLAMRTVVRERGFSKGTNDSQSESFETAPENPSSEEEDDSDGRSTLRHNVPSSVRTSESTVRRIVVATEVDDAVMAGMTANETAPTGAAQNATMTKTRQPLAVGLGLGLESSPEGSLTLQTKRDFVSFDGEWVATVNDEVVQEWDGNLDRNVVVARKCRGPRQNVIVSHRDEVIKDTTALPTKAALAVRSMSLPQRILTFPPPKENGEQPRRSTKEEQPLASAATITAQMPSSSSENRRVSTISSKSTASTVIEAYLVDAPLQRRKTLRHVKKQVALRDSVSDLSPTSSAPPSLLDDGGKQQQQQRRRNGAQHDVRRQDSILSTSTVPSVSSRSARREILKAGGIPVIVVPDRRSSTKSTSREPSLRSTSSRRSKRSQSVCSVPLSQISGSRGREPSGISRRGRAYSDSDGSAPGDQRTLDYPPIVPRRTSSLSAPTSRNASRSGSLTSESVKAHAELLQSKLKAREAELPSVLSRLSREDASAKTSDDSVFETKEPRKAMNRGPVRETARVLIPKVNLATVPALKTDTHERENGYDGHHDFRAQFDPNMHLSPQNTPFSFASVDTATSHHSHAELSEAMAVSIFAHQNTSILMVDHSTRPSECSSETQPDRATDSSSSSRSKDEVSSAPSVGSSGRSGRLGRTSLRPDIKTPRRSLVADDGLATPHPIFSMDDVDSPLRNPRAPPAPPAINFIPATPSGLTPAPDKKAQMGNFFADEFEDRPKNNVSTVLRRVLSRGRRAEYGPSASRTTGLIGRTLSLTRSSRRGGSGHRRSGSVSRRRGVGPDSEPADEGKLHPFWRPMSFYMGDDGDFVRDDDDEDDDDEYYRYPPIDNRPHEPRRSLSSRMKRTFAILPLDDMYDSYPATSDEWPDRRTVRRTPSGNLRVVRHRASDDAAGQTGMREAERPQTAPRQQVGFWRTPSFLKRRTTDPQRDATGDSASNRHTTFPFISDKAGERGLQSIPRRISERRREKRSNELRQKISGPQEVRDGVGEVIRRSNYRDAFTQAQMNS</sequence>
<feature type="compositionally biased region" description="Polar residues" evidence="1">
    <location>
        <begin position="592"/>
        <end position="614"/>
    </location>
</feature>
<feature type="region of interest" description="Disordered" evidence="1">
    <location>
        <begin position="442"/>
        <end position="498"/>
    </location>
</feature>
<feature type="compositionally biased region" description="Polar residues" evidence="1">
    <location>
        <begin position="115"/>
        <end position="129"/>
    </location>
</feature>
<feature type="region of interest" description="Disordered" evidence="1">
    <location>
        <begin position="1052"/>
        <end position="1157"/>
    </location>
</feature>
<keyword evidence="3" id="KW-1185">Reference proteome</keyword>
<feature type="compositionally biased region" description="Low complexity" evidence="1">
    <location>
        <begin position="483"/>
        <end position="496"/>
    </location>
</feature>
<feature type="compositionally biased region" description="Polar residues" evidence="1">
    <location>
        <begin position="178"/>
        <end position="188"/>
    </location>
</feature>
<feature type="region of interest" description="Disordered" evidence="1">
    <location>
        <begin position="33"/>
        <end position="62"/>
    </location>
</feature>
<feature type="compositionally biased region" description="Basic and acidic residues" evidence="1">
    <location>
        <begin position="368"/>
        <end position="381"/>
    </location>
</feature>
<feature type="compositionally biased region" description="Low complexity" evidence="1">
    <location>
        <begin position="445"/>
        <end position="467"/>
    </location>
</feature>
<evidence type="ECO:0000313" key="3">
    <source>
        <dbReference type="Proteomes" id="UP000007796"/>
    </source>
</evidence>
<organism evidence="3">
    <name type="scientific">Grosmannia clavigera (strain kw1407 / UAMH 11150)</name>
    <name type="common">Blue stain fungus</name>
    <name type="synonym">Graphiocladiella clavigera</name>
    <dbReference type="NCBI Taxonomy" id="655863"/>
    <lineage>
        <taxon>Eukaryota</taxon>
        <taxon>Fungi</taxon>
        <taxon>Dikarya</taxon>
        <taxon>Ascomycota</taxon>
        <taxon>Pezizomycotina</taxon>
        <taxon>Sordariomycetes</taxon>
        <taxon>Sordariomycetidae</taxon>
        <taxon>Ophiostomatales</taxon>
        <taxon>Ophiostomataceae</taxon>
        <taxon>Leptographium</taxon>
    </lineage>
</organism>
<dbReference type="RefSeq" id="XP_014173668.1">
    <property type="nucleotide sequence ID" value="XM_014318193.1"/>
</dbReference>
<feature type="compositionally biased region" description="Basic and acidic residues" evidence="1">
    <location>
        <begin position="1089"/>
        <end position="1098"/>
    </location>
</feature>
<evidence type="ECO:0000256" key="1">
    <source>
        <dbReference type="SAM" id="MobiDB-lite"/>
    </source>
</evidence>
<feature type="compositionally biased region" description="Low complexity" evidence="1">
    <location>
        <begin position="102"/>
        <end position="114"/>
    </location>
</feature>
<feature type="region of interest" description="Disordered" evidence="1">
    <location>
        <begin position="640"/>
        <end position="668"/>
    </location>
</feature>
<dbReference type="InParanoid" id="F0XE84"/>
<feature type="compositionally biased region" description="Basic and acidic residues" evidence="1">
    <location>
        <begin position="514"/>
        <end position="528"/>
    </location>
</feature>
<dbReference type="GeneID" id="25973957"/>
<dbReference type="OrthoDB" id="3870679at2759"/>
<feature type="compositionally biased region" description="Basic and acidic residues" evidence="1">
    <location>
        <begin position="1127"/>
        <end position="1142"/>
    </location>
</feature>
<feature type="region of interest" description="Disordered" evidence="1">
    <location>
        <begin position="513"/>
        <end position="616"/>
    </location>
</feature>
<dbReference type="HOGENOM" id="CLU_006594_0_0_1"/>